<dbReference type="SUPFAM" id="SSF51161">
    <property type="entry name" value="Trimeric LpxA-like enzymes"/>
    <property type="match status" value="1"/>
</dbReference>
<feature type="region of interest" description="Disordered" evidence="7">
    <location>
        <begin position="1"/>
        <end position="38"/>
    </location>
</feature>
<evidence type="ECO:0000256" key="3">
    <source>
        <dbReference type="ARBA" id="ARBA00016573"/>
    </source>
</evidence>
<evidence type="ECO:0000256" key="7">
    <source>
        <dbReference type="SAM" id="MobiDB-lite"/>
    </source>
</evidence>
<accession>A0ABP0DT33</accession>
<dbReference type="Gene3D" id="2.160.10.10">
    <property type="entry name" value="Hexapeptide repeat proteins"/>
    <property type="match status" value="1"/>
</dbReference>
<comment type="subcellular location">
    <subcellularLocation>
        <location evidence="1">Cytoplasm</location>
        <location evidence="1">Cytoskeleton</location>
    </subcellularLocation>
</comment>
<dbReference type="EMBL" id="CAWUOM010000068">
    <property type="protein sequence ID" value="CAK7270145.1"/>
    <property type="molecule type" value="Genomic_DNA"/>
</dbReference>
<evidence type="ECO:0000256" key="6">
    <source>
        <dbReference type="ARBA" id="ARBA00034687"/>
    </source>
</evidence>
<keyword evidence="4" id="KW-0963">Cytoplasm</keyword>
<keyword evidence="9" id="KW-1185">Reference proteome</keyword>
<comment type="function">
    <text evidence="6">Part of the dynactin complex that activates the molecular motor dynein for ultra-processive transport along microtubules.</text>
</comment>
<reference evidence="8 9" key="1">
    <citation type="submission" date="2024-01" db="EMBL/GenBank/DDBJ databases">
        <authorList>
            <person name="Allen C."/>
            <person name="Tagirdzhanova G."/>
        </authorList>
    </citation>
    <scope>NUCLEOTIDE SEQUENCE [LARGE SCALE GENOMIC DNA]</scope>
    <source>
        <strain evidence="8 9">CBS 573.63</strain>
    </source>
</reference>
<dbReference type="PANTHER" id="PTHR13072">
    <property type="entry name" value="DYNACTIN 6"/>
    <property type="match status" value="1"/>
</dbReference>
<proteinExistence type="inferred from homology"/>
<gene>
    <name evidence="8" type="ORF">SEPCBS57363_003955</name>
</gene>
<evidence type="ECO:0000313" key="8">
    <source>
        <dbReference type="EMBL" id="CAK7270145.1"/>
    </source>
</evidence>
<dbReference type="InterPro" id="IPR011004">
    <property type="entry name" value="Trimer_LpxA-like_sf"/>
</dbReference>
<evidence type="ECO:0000256" key="2">
    <source>
        <dbReference type="ARBA" id="ARBA00007719"/>
    </source>
</evidence>
<evidence type="ECO:0000313" key="9">
    <source>
        <dbReference type="Proteomes" id="UP001642501"/>
    </source>
</evidence>
<comment type="caution">
    <text evidence="8">The sequence shown here is derived from an EMBL/GenBank/DDBJ whole genome shotgun (WGS) entry which is preliminary data.</text>
</comment>
<sequence length="220" mass="22603">MSTKRQSVMPAAPPTPVHFVSDRSGGDGGSGNGSDSRSSRVVMADAVYVVGAFPVTISGDTVIHPRARLDAKGGPINIGRRCIVEERAILGGGGSSSQNSGSVSLPGSFPSPEGSVTLGDYVSVETGAVVEAGAAVGEGSVVGARSLIGSGAVIGRYCTLAPRTRISSGDKVPDFTVVYGQQRRQDGRIGAAEARHKLQARKIEVLRKLIPSVPEKYMAA</sequence>
<organism evidence="8 9">
    <name type="scientific">Sporothrix epigloea</name>
    <dbReference type="NCBI Taxonomy" id="1892477"/>
    <lineage>
        <taxon>Eukaryota</taxon>
        <taxon>Fungi</taxon>
        <taxon>Dikarya</taxon>
        <taxon>Ascomycota</taxon>
        <taxon>Pezizomycotina</taxon>
        <taxon>Sordariomycetes</taxon>
        <taxon>Sordariomycetidae</taxon>
        <taxon>Ophiostomatales</taxon>
        <taxon>Ophiostomataceae</taxon>
        <taxon>Sporothrix</taxon>
    </lineage>
</organism>
<dbReference type="Proteomes" id="UP001642501">
    <property type="component" value="Unassembled WGS sequence"/>
</dbReference>
<evidence type="ECO:0000256" key="5">
    <source>
        <dbReference type="ARBA" id="ARBA00023212"/>
    </source>
</evidence>
<evidence type="ECO:0000256" key="4">
    <source>
        <dbReference type="ARBA" id="ARBA00022490"/>
    </source>
</evidence>
<evidence type="ECO:0000256" key="1">
    <source>
        <dbReference type="ARBA" id="ARBA00004245"/>
    </source>
</evidence>
<name>A0ABP0DT33_9PEZI</name>
<keyword evidence="5" id="KW-0206">Cytoskeleton</keyword>
<protein>
    <recommendedName>
        <fullName evidence="3">Dynactin subunit 6</fullName>
    </recommendedName>
</protein>
<comment type="similarity">
    <text evidence="2">Belongs to the dynactin subunits 5/6 family. Dynactin subunit 6 subfamily.</text>
</comment>
<dbReference type="PANTHER" id="PTHR13072:SF0">
    <property type="entry name" value="DYNACTIN SUBUNIT 6"/>
    <property type="match status" value="1"/>
</dbReference>
<dbReference type="InterPro" id="IPR027777">
    <property type="entry name" value="DCTN6"/>
</dbReference>